<evidence type="ECO:0000256" key="1">
    <source>
        <dbReference type="ARBA" id="ARBA00001936"/>
    </source>
</evidence>
<keyword evidence="11" id="KW-0594">Phospholipid biosynthesis</keyword>
<evidence type="ECO:0000256" key="12">
    <source>
        <dbReference type="ARBA" id="ARBA00023211"/>
    </source>
</evidence>
<evidence type="ECO:0000256" key="11">
    <source>
        <dbReference type="ARBA" id="ARBA00023209"/>
    </source>
</evidence>
<dbReference type="PIRSF" id="PIRSF000851">
    <property type="entry name" value="PcS"/>
    <property type="match status" value="1"/>
</dbReference>
<name>A0A381P230_9ZZZZ</name>
<comment type="cofactor">
    <cofactor evidence="1">
        <name>Mn(2+)</name>
        <dbReference type="ChEBI" id="CHEBI:29035"/>
    </cofactor>
</comment>
<evidence type="ECO:0000256" key="9">
    <source>
        <dbReference type="ARBA" id="ARBA00023098"/>
    </source>
</evidence>
<feature type="transmembrane region" description="Helical" evidence="14">
    <location>
        <begin position="12"/>
        <end position="37"/>
    </location>
</feature>
<keyword evidence="9" id="KW-0443">Lipid metabolism</keyword>
<evidence type="ECO:0000256" key="10">
    <source>
        <dbReference type="ARBA" id="ARBA00023136"/>
    </source>
</evidence>
<gene>
    <name evidence="15" type="ORF">METZ01_LOCUS13418</name>
</gene>
<evidence type="ECO:0008006" key="16">
    <source>
        <dbReference type="Google" id="ProtNLM"/>
    </source>
</evidence>
<feature type="transmembrane region" description="Helical" evidence="14">
    <location>
        <begin position="193"/>
        <end position="210"/>
    </location>
</feature>
<keyword evidence="5" id="KW-0997">Cell inner membrane</keyword>
<dbReference type="InterPro" id="IPR043130">
    <property type="entry name" value="CDP-OH_PTrfase_TM_dom"/>
</dbReference>
<evidence type="ECO:0000256" key="8">
    <source>
        <dbReference type="ARBA" id="ARBA00022989"/>
    </source>
</evidence>
<sequence>MPEKFRIPTPVSYLTSCVAWTTHLYTATGAVFALLALHAFVAGTPREGFLWLYAAVVVDATDGWLARLVKVDQRLPSVDGVLLDSIIDYVTFVFVPAYFVYAILLVPPGWNGLLASAMILSSAYGFSHRNAKTADYFFRGFPSYWNIVVFYLYAASLPPGITAGVLLTLVVMVFVPVNYVYPSRTPALRRLTIFLGLVWAALMLFSIWQLPEVRRWLLVTTLFFPAYYVLLSFILYRRRLD</sequence>
<feature type="transmembrane region" description="Helical" evidence="14">
    <location>
        <begin position="136"/>
        <end position="154"/>
    </location>
</feature>
<dbReference type="GO" id="GO:0008654">
    <property type="term" value="P:phospholipid biosynthetic process"/>
    <property type="evidence" value="ECO:0007669"/>
    <property type="project" value="UniProtKB-KW"/>
</dbReference>
<comment type="subcellular location">
    <subcellularLocation>
        <location evidence="2">Cell inner membrane</location>
        <topology evidence="2">Multi-pass membrane protein</topology>
    </subcellularLocation>
</comment>
<evidence type="ECO:0000256" key="6">
    <source>
        <dbReference type="ARBA" id="ARBA00022679"/>
    </source>
</evidence>
<accession>A0A381P230</accession>
<evidence type="ECO:0000256" key="14">
    <source>
        <dbReference type="SAM" id="Phobius"/>
    </source>
</evidence>
<evidence type="ECO:0000256" key="5">
    <source>
        <dbReference type="ARBA" id="ARBA00022519"/>
    </source>
</evidence>
<evidence type="ECO:0000256" key="2">
    <source>
        <dbReference type="ARBA" id="ARBA00004429"/>
    </source>
</evidence>
<dbReference type="GO" id="GO:0016740">
    <property type="term" value="F:transferase activity"/>
    <property type="evidence" value="ECO:0007669"/>
    <property type="project" value="UniProtKB-KW"/>
</dbReference>
<keyword evidence="4" id="KW-0444">Lipid biosynthesis</keyword>
<keyword evidence="12" id="KW-0464">Manganese</keyword>
<proteinExistence type="predicted"/>
<dbReference type="Gene3D" id="1.20.120.1760">
    <property type="match status" value="1"/>
</dbReference>
<evidence type="ECO:0000256" key="13">
    <source>
        <dbReference type="ARBA" id="ARBA00023264"/>
    </source>
</evidence>
<feature type="transmembrane region" description="Helical" evidence="14">
    <location>
        <begin position="49"/>
        <end position="69"/>
    </location>
</feature>
<dbReference type="AlphaFoldDB" id="A0A381P230"/>
<keyword evidence="3" id="KW-1003">Cell membrane</keyword>
<keyword evidence="10 14" id="KW-0472">Membrane</keyword>
<evidence type="ECO:0000313" key="15">
    <source>
        <dbReference type="EMBL" id="SUZ60564.1"/>
    </source>
</evidence>
<organism evidence="15">
    <name type="scientific">marine metagenome</name>
    <dbReference type="NCBI Taxonomy" id="408172"/>
    <lineage>
        <taxon>unclassified sequences</taxon>
        <taxon>metagenomes</taxon>
        <taxon>ecological metagenomes</taxon>
    </lineage>
</organism>
<reference evidence="15" key="1">
    <citation type="submission" date="2018-05" db="EMBL/GenBank/DDBJ databases">
        <authorList>
            <person name="Lanie J.A."/>
            <person name="Ng W.-L."/>
            <person name="Kazmierczak K.M."/>
            <person name="Andrzejewski T.M."/>
            <person name="Davidsen T.M."/>
            <person name="Wayne K.J."/>
            <person name="Tettelin H."/>
            <person name="Glass J.I."/>
            <person name="Rusch D."/>
            <person name="Podicherti R."/>
            <person name="Tsui H.-C.T."/>
            <person name="Winkler M.E."/>
        </authorList>
    </citation>
    <scope>NUCLEOTIDE SEQUENCE</scope>
</reference>
<evidence type="ECO:0000256" key="4">
    <source>
        <dbReference type="ARBA" id="ARBA00022516"/>
    </source>
</evidence>
<dbReference type="EMBL" id="UINC01000752">
    <property type="protein sequence ID" value="SUZ60564.1"/>
    <property type="molecule type" value="Genomic_DNA"/>
</dbReference>
<keyword evidence="8 14" id="KW-1133">Transmembrane helix</keyword>
<feature type="transmembrane region" description="Helical" evidence="14">
    <location>
        <begin position="81"/>
        <end position="104"/>
    </location>
</feature>
<dbReference type="InterPro" id="IPR026027">
    <property type="entry name" value="PcS"/>
</dbReference>
<feature type="transmembrane region" description="Helical" evidence="14">
    <location>
        <begin position="160"/>
        <end position="181"/>
    </location>
</feature>
<keyword evidence="13" id="KW-1208">Phospholipid metabolism</keyword>
<evidence type="ECO:0000256" key="3">
    <source>
        <dbReference type="ARBA" id="ARBA00022475"/>
    </source>
</evidence>
<protein>
    <recommendedName>
        <fullName evidence="16">Phosphatidylcholine synthase</fullName>
    </recommendedName>
</protein>
<keyword evidence="7 14" id="KW-0812">Transmembrane</keyword>
<keyword evidence="6" id="KW-0808">Transferase</keyword>
<feature type="transmembrane region" description="Helical" evidence="14">
    <location>
        <begin position="216"/>
        <end position="236"/>
    </location>
</feature>
<evidence type="ECO:0000256" key="7">
    <source>
        <dbReference type="ARBA" id="ARBA00022692"/>
    </source>
</evidence>
<dbReference type="GO" id="GO:0005886">
    <property type="term" value="C:plasma membrane"/>
    <property type="evidence" value="ECO:0007669"/>
    <property type="project" value="UniProtKB-SubCell"/>
</dbReference>